<feature type="region of interest" description="Disordered" evidence="1">
    <location>
        <begin position="41"/>
        <end position="80"/>
    </location>
</feature>
<evidence type="ECO:0000256" key="2">
    <source>
        <dbReference type="SAM" id="SignalP"/>
    </source>
</evidence>
<gene>
    <name evidence="4" type="ORF">SAMN04489752_2561</name>
</gene>
<evidence type="ECO:0000313" key="4">
    <source>
        <dbReference type="EMBL" id="SDS80452.1"/>
    </source>
</evidence>
<sequence length="182" mass="19784">MALKNRSMKINTVIMKAVVLLASATAAVGALSACSPAEAGGETAASAEQPAETEKSSPSDVLASTPWETTGATDADGNDVDLEDENVANFVGWAYFKDDGSFTMYNLDDTPKMHGDWTVSEDGKTRTIVAKDDEGNEEFTRDSVIVTLTEDEFTYRVYPDENDKSVYFDIIHTPTDHKEPNN</sequence>
<dbReference type="PROSITE" id="PS51257">
    <property type="entry name" value="PROKAR_LIPOPROTEIN"/>
    <property type="match status" value="1"/>
</dbReference>
<accession>A0A1H1V6V7</accession>
<keyword evidence="5" id="KW-1185">Reference proteome</keyword>
<dbReference type="AlphaFoldDB" id="A0A1H1V6V7"/>
<proteinExistence type="predicted"/>
<evidence type="ECO:0000256" key="1">
    <source>
        <dbReference type="SAM" id="MobiDB-lite"/>
    </source>
</evidence>
<dbReference type="Pfam" id="PF16103">
    <property type="entry name" value="DUF4822"/>
    <property type="match status" value="1"/>
</dbReference>
<dbReference type="RefSeq" id="WP_197678135.1">
    <property type="nucleotide sequence ID" value="NZ_LT629766.1"/>
</dbReference>
<organism evidence="4 5">
    <name type="scientific">Brevibacterium siliguriense</name>
    <dbReference type="NCBI Taxonomy" id="1136497"/>
    <lineage>
        <taxon>Bacteria</taxon>
        <taxon>Bacillati</taxon>
        <taxon>Actinomycetota</taxon>
        <taxon>Actinomycetes</taxon>
        <taxon>Micrococcales</taxon>
        <taxon>Brevibacteriaceae</taxon>
        <taxon>Brevibacterium</taxon>
    </lineage>
</organism>
<name>A0A1H1V6V7_9MICO</name>
<evidence type="ECO:0000313" key="5">
    <source>
        <dbReference type="Proteomes" id="UP000199597"/>
    </source>
</evidence>
<evidence type="ECO:0000259" key="3">
    <source>
        <dbReference type="Pfam" id="PF16103"/>
    </source>
</evidence>
<dbReference type="STRING" id="1136497.SAMN04489752_2561"/>
<dbReference type="EMBL" id="LT629766">
    <property type="protein sequence ID" value="SDS80452.1"/>
    <property type="molecule type" value="Genomic_DNA"/>
</dbReference>
<dbReference type="Proteomes" id="UP000199597">
    <property type="component" value="Chromosome I"/>
</dbReference>
<dbReference type="InterPro" id="IPR032247">
    <property type="entry name" value="DUF4822"/>
</dbReference>
<keyword evidence="2" id="KW-0732">Signal</keyword>
<dbReference type="Gene3D" id="2.40.128.540">
    <property type="entry name" value="Domain of unknown function DUF4822"/>
    <property type="match status" value="1"/>
</dbReference>
<feature type="signal peptide" evidence="2">
    <location>
        <begin position="1"/>
        <end position="39"/>
    </location>
</feature>
<feature type="chain" id="PRO_5009262911" description="DUF4822 domain-containing protein" evidence="2">
    <location>
        <begin position="40"/>
        <end position="182"/>
    </location>
</feature>
<feature type="domain" description="DUF4822" evidence="3">
    <location>
        <begin position="60"/>
        <end position="180"/>
    </location>
</feature>
<protein>
    <recommendedName>
        <fullName evidence="3">DUF4822 domain-containing protein</fullName>
    </recommendedName>
</protein>
<reference evidence="5" key="1">
    <citation type="submission" date="2016-10" db="EMBL/GenBank/DDBJ databases">
        <authorList>
            <person name="Varghese N."/>
            <person name="Submissions S."/>
        </authorList>
    </citation>
    <scope>NUCLEOTIDE SEQUENCE [LARGE SCALE GENOMIC DNA]</scope>
    <source>
        <strain evidence="5">DSM 23676</strain>
    </source>
</reference>